<dbReference type="SUPFAM" id="SSF52091">
    <property type="entry name" value="SpoIIaa-like"/>
    <property type="match status" value="1"/>
</dbReference>
<dbReference type="InterPro" id="IPR036513">
    <property type="entry name" value="STAS_dom_sf"/>
</dbReference>
<dbReference type="OrthoDB" id="3695884at2"/>
<gene>
    <name evidence="4" type="ORF">SAMN05216553_101517</name>
</gene>
<keyword evidence="5" id="KW-1185">Reference proteome</keyword>
<dbReference type="PANTHER" id="PTHR33495">
    <property type="entry name" value="ANTI-SIGMA FACTOR ANTAGONIST TM_1081-RELATED-RELATED"/>
    <property type="match status" value="1"/>
</dbReference>
<sequence>MEATSELRENAVVLQVTGELDSYTAPLLQEHLGKAFTEAAEGGLAVVLDLTGISFLASSGLSVLVEYHLRGEDQGIPLRVVTPAGSALRALRATTLNETIQIYGTVPEALAGR</sequence>
<evidence type="ECO:0000256" key="2">
    <source>
        <dbReference type="RuleBase" id="RU003749"/>
    </source>
</evidence>
<dbReference type="RefSeq" id="WP_090045043.1">
    <property type="nucleotide sequence ID" value="NZ_FNCC01000001.1"/>
</dbReference>
<dbReference type="AlphaFoldDB" id="A0A1G7KVV6"/>
<evidence type="ECO:0000313" key="4">
    <source>
        <dbReference type="EMBL" id="SDF41367.1"/>
    </source>
</evidence>
<dbReference type="Proteomes" id="UP000199623">
    <property type="component" value="Unassembled WGS sequence"/>
</dbReference>
<dbReference type="Pfam" id="PF01740">
    <property type="entry name" value="STAS"/>
    <property type="match status" value="1"/>
</dbReference>
<evidence type="ECO:0000313" key="5">
    <source>
        <dbReference type="Proteomes" id="UP000199623"/>
    </source>
</evidence>
<dbReference type="EMBL" id="FNCC01000001">
    <property type="protein sequence ID" value="SDF41367.1"/>
    <property type="molecule type" value="Genomic_DNA"/>
</dbReference>
<dbReference type="PROSITE" id="PS50801">
    <property type="entry name" value="STAS"/>
    <property type="match status" value="1"/>
</dbReference>
<dbReference type="InterPro" id="IPR003658">
    <property type="entry name" value="Anti-sigma_ant"/>
</dbReference>
<dbReference type="InterPro" id="IPR002645">
    <property type="entry name" value="STAS_dom"/>
</dbReference>
<dbReference type="STRING" id="200378.SAMN05216553_101517"/>
<dbReference type="CDD" id="cd07043">
    <property type="entry name" value="STAS_anti-anti-sigma_factors"/>
    <property type="match status" value="1"/>
</dbReference>
<evidence type="ECO:0000259" key="3">
    <source>
        <dbReference type="PROSITE" id="PS50801"/>
    </source>
</evidence>
<dbReference type="PANTHER" id="PTHR33495:SF2">
    <property type="entry name" value="ANTI-SIGMA FACTOR ANTAGONIST TM_1081-RELATED"/>
    <property type="match status" value="1"/>
</dbReference>
<feature type="domain" description="STAS" evidence="3">
    <location>
        <begin position="1"/>
        <end position="113"/>
    </location>
</feature>
<accession>A0A1G7KVV6</accession>
<evidence type="ECO:0000256" key="1">
    <source>
        <dbReference type="ARBA" id="ARBA00009013"/>
    </source>
</evidence>
<reference evidence="5" key="1">
    <citation type="submission" date="2016-10" db="EMBL/GenBank/DDBJ databases">
        <authorList>
            <person name="Varghese N."/>
            <person name="Submissions S."/>
        </authorList>
    </citation>
    <scope>NUCLEOTIDE SEQUENCE [LARGE SCALE GENOMIC DNA]</scope>
    <source>
        <strain evidence="5">CGMCC 4.3506</strain>
    </source>
</reference>
<comment type="similarity">
    <text evidence="1 2">Belongs to the anti-sigma-factor antagonist family.</text>
</comment>
<protein>
    <recommendedName>
        <fullName evidence="2">Anti-sigma factor antagonist</fullName>
    </recommendedName>
</protein>
<name>A0A1G7KVV6_9PSEU</name>
<dbReference type="NCBIfam" id="TIGR00377">
    <property type="entry name" value="ant_ant_sig"/>
    <property type="match status" value="1"/>
</dbReference>
<organism evidence="4 5">
    <name type="scientific">Lentzea fradiae</name>
    <dbReference type="NCBI Taxonomy" id="200378"/>
    <lineage>
        <taxon>Bacteria</taxon>
        <taxon>Bacillati</taxon>
        <taxon>Actinomycetota</taxon>
        <taxon>Actinomycetes</taxon>
        <taxon>Pseudonocardiales</taxon>
        <taxon>Pseudonocardiaceae</taxon>
        <taxon>Lentzea</taxon>
    </lineage>
</organism>
<proteinExistence type="inferred from homology"/>
<dbReference type="GO" id="GO:0043856">
    <property type="term" value="F:anti-sigma factor antagonist activity"/>
    <property type="evidence" value="ECO:0007669"/>
    <property type="project" value="InterPro"/>
</dbReference>
<dbReference type="Gene3D" id="3.30.750.24">
    <property type="entry name" value="STAS domain"/>
    <property type="match status" value="1"/>
</dbReference>